<proteinExistence type="predicted"/>
<dbReference type="Pfam" id="PF05114">
    <property type="entry name" value="MbnB_TglH_ChrH"/>
    <property type="match status" value="1"/>
</dbReference>
<accession>A0A847SC79</accession>
<protein>
    <submittedName>
        <fullName evidence="1">DUF692 domain-containing protein</fullName>
    </submittedName>
</protein>
<dbReference type="InterPro" id="IPR007801">
    <property type="entry name" value="MbnB/TglH/ChrH"/>
</dbReference>
<dbReference type="Proteomes" id="UP000587991">
    <property type="component" value="Unassembled WGS sequence"/>
</dbReference>
<dbReference type="Gene3D" id="3.20.20.150">
    <property type="entry name" value="Divalent-metal-dependent TIM barrel enzymes"/>
    <property type="match status" value="1"/>
</dbReference>
<dbReference type="SUPFAM" id="SSF51658">
    <property type="entry name" value="Xylose isomerase-like"/>
    <property type="match status" value="1"/>
</dbReference>
<gene>
    <name evidence="1" type="ORF">HF682_07240</name>
</gene>
<dbReference type="PANTHER" id="PTHR42194">
    <property type="entry name" value="UPF0276 PROTEIN HI_1600"/>
    <property type="match status" value="1"/>
</dbReference>
<keyword evidence="2" id="KW-1185">Reference proteome</keyword>
<dbReference type="RefSeq" id="WP_168876522.1">
    <property type="nucleotide sequence ID" value="NZ_JABAIM010000001.1"/>
</dbReference>
<dbReference type="PANTHER" id="PTHR42194:SF1">
    <property type="entry name" value="UPF0276 PROTEIN HI_1600"/>
    <property type="match status" value="1"/>
</dbReference>
<name>A0A847SC79_9NEIS</name>
<dbReference type="InterPro" id="IPR036237">
    <property type="entry name" value="Xyl_isomerase-like_sf"/>
</dbReference>
<dbReference type="AlphaFoldDB" id="A0A847SC79"/>
<sequence length="285" mass="31539">MVSVKQGLPLAAGLGLRSPHVRDVVQQRPDVAWWEVHSENYFGGGRNLDALRRVRADYPISLHGVGMGLGNPGPLDLRHLTALQHLVREIEPHGVSEHLSWNRVGDTVFNDLLPLPYRQDALLHVADKVNQLQDALGRTVLIENVSAYVRFAGADTDEAALLAELHRRTGCGILLDVNNVYVNQINLGLDPQAFLAALPCGAVQEIHIAGHSQGDGFLLDTHDAAVIEPVWALLEQAWQRFGPQPTLLERDGNISPLTELLIEYQEVSRRLQQHRSRTEVNHALA</sequence>
<comment type="caution">
    <text evidence="1">The sequence shown here is derived from an EMBL/GenBank/DDBJ whole genome shotgun (WGS) entry which is preliminary data.</text>
</comment>
<organism evidence="1 2">
    <name type="scientific">Leeia aquatica</name>
    <dbReference type="NCBI Taxonomy" id="2725557"/>
    <lineage>
        <taxon>Bacteria</taxon>
        <taxon>Pseudomonadati</taxon>
        <taxon>Pseudomonadota</taxon>
        <taxon>Betaproteobacteria</taxon>
        <taxon>Neisseriales</taxon>
        <taxon>Leeiaceae</taxon>
        <taxon>Leeia</taxon>
    </lineage>
</organism>
<dbReference type="EMBL" id="JABAIM010000001">
    <property type="protein sequence ID" value="NLR74949.1"/>
    <property type="molecule type" value="Genomic_DNA"/>
</dbReference>
<evidence type="ECO:0000313" key="2">
    <source>
        <dbReference type="Proteomes" id="UP000587991"/>
    </source>
</evidence>
<evidence type="ECO:0000313" key="1">
    <source>
        <dbReference type="EMBL" id="NLR74949.1"/>
    </source>
</evidence>
<reference evidence="1 2" key="1">
    <citation type="submission" date="2020-04" db="EMBL/GenBank/DDBJ databases">
        <title>Draft genome of Leeia sp. IMCC25680.</title>
        <authorList>
            <person name="Song J."/>
            <person name="Cho J.-C."/>
        </authorList>
    </citation>
    <scope>NUCLEOTIDE SEQUENCE [LARGE SCALE GENOMIC DNA]</scope>
    <source>
        <strain evidence="1 2">IMCC25680</strain>
    </source>
</reference>
<dbReference type="NCBIfam" id="NF003818">
    <property type="entry name" value="PRK05409.1"/>
    <property type="match status" value="1"/>
</dbReference>